<dbReference type="AlphaFoldDB" id="A0A7X5LN14"/>
<name>A0A7X5LN14_9ALTE</name>
<proteinExistence type="predicted"/>
<dbReference type="PANTHER" id="PTHR43190">
    <property type="entry name" value="N-ACETYL-D-GLUCOSAMINE KINASE"/>
    <property type="match status" value="1"/>
</dbReference>
<gene>
    <name evidence="2" type="ORF">GTH32_14205</name>
</gene>
<organism evidence="2 3">
    <name type="scientific">Alteromonas profundi</name>
    <dbReference type="NCBI Taxonomy" id="2696062"/>
    <lineage>
        <taxon>Bacteria</taxon>
        <taxon>Pseudomonadati</taxon>
        <taxon>Pseudomonadota</taxon>
        <taxon>Gammaproteobacteria</taxon>
        <taxon>Alteromonadales</taxon>
        <taxon>Alteromonadaceae</taxon>
        <taxon>Alteromonas/Salinimonas group</taxon>
        <taxon>Alteromonas</taxon>
    </lineage>
</organism>
<comment type="caution">
    <text evidence="2">The sequence shown here is derived from an EMBL/GenBank/DDBJ whole genome shotgun (WGS) entry which is preliminary data.</text>
</comment>
<dbReference type="InterPro" id="IPR043129">
    <property type="entry name" value="ATPase_NBD"/>
</dbReference>
<dbReference type="EMBL" id="JAAAWN010000021">
    <property type="protein sequence ID" value="NDV92331.1"/>
    <property type="molecule type" value="Genomic_DNA"/>
</dbReference>
<protein>
    <submittedName>
        <fullName evidence="2">ATPase</fullName>
    </submittedName>
</protein>
<accession>A0A7X5LN14</accession>
<evidence type="ECO:0000313" key="2">
    <source>
        <dbReference type="EMBL" id="NDV92331.1"/>
    </source>
</evidence>
<feature type="domain" description="ATPase BadF/BadG/BcrA/BcrD type" evidence="1">
    <location>
        <begin position="8"/>
        <end position="241"/>
    </location>
</feature>
<dbReference type="RefSeq" id="WP_163086985.1">
    <property type="nucleotide sequence ID" value="NZ_JAAAWN010000021.1"/>
</dbReference>
<dbReference type="InterPro" id="IPR002731">
    <property type="entry name" value="ATPase_BadF"/>
</dbReference>
<dbReference type="InterPro" id="IPR052519">
    <property type="entry name" value="Euk-type_GlcNAc_Kinase"/>
</dbReference>
<dbReference type="SUPFAM" id="SSF53067">
    <property type="entry name" value="Actin-like ATPase domain"/>
    <property type="match status" value="2"/>
</dbReference>
<evidence type="ECO:0000313" key="3">
    <source>
        <dbReference type="Proteomes" id="UP000470213"/>
    </source>
</evidence>
<dbReference type="Gene3D" id="3.30.420.40">
    <property type="match status" value="2"/>
</dbReference>
<dbReference type="CDD" id="cd24082">
    <property type="entry name" value="ASKHA_NBD_GspK-like"/>
    <property type="match status" value="1"/>
</dbReference>
<reference evidence="2 3" key="1">
    <citation type="submission" date="2020-01" db="EMBL/GenBank/DDBJ databases">
        <authorList>
            <person name="Chen J."/>
            <person name="Zhu S."/>
            <person name="Yang J."/>
        </authorList>
    </citation>
    <scope>NUCLEOTIDE SEQUENCE [LARGE SCALE GENOMIC DNA]</scope>
    <source>
        <strain evidence="2 3">345S023</strain>
    </source>
</reference>
<dbReference type="Proteomes" id="UP000470213">
    <property type="component" value="Unassembled WGS sequence"/>
</dbReference>
<keyword evidence="3" id="KW-1185">Reference proteome</keyword>
<dbReference type="PANTHER" id="PTHR43190:SF3">
    <property type="entry name" value="N-ACETYL-D-GLUCOSAMINE KINASE"/>
    <property type="match status" value="1"/>
</dbReference>
<dbReference type="Pfam" id="PF01869">
    <property type="entry name" value="BcrAD_BadFG"/>
    <property type="match status" value="1"/>
</dbReference>
<sequence>MTKEAYIIGVDGGGTRCRAQLEDMHGNILGQAESGSANIMTNAEQALRSIISASEEAVYRAGRPISLDQVYLGAGLAGANIPSAVKQFHSLPNPFKAVHVMSDLHSACLGAHNGSPGALVICGTGSAGTAYQNGEFFDRGGYGIAVGDNASGAWLGLEAIKYTLLAFDGVKEKSVLFFSVCAHFNLKTAAELTAQVKGFKGGDYGVLAPVVVDAFDKDCSIATALITKGASYLSTIAASLSDNYRLPLSLVGGLNGIYSPLLTEQVQSLLVAPKSSPQTGVIEYMKRKL</sequence>
<evidence type="ECO:0000259" key="1">
    <source>
        <dbReference type="Pfam" id="PF01869"/>
    </source>
</evidence>